<gene>
    <name evidence="7" type="ORF">WI372_08880</name>
</gene>
<dbReference type="InterPro" id="IPR029061">
    <property type="entry name" value="THDP-binding"/>
</dbReference>
<name>A0ABU9E8P0_9BACT</name>
<dbReference type="Pfam" id="PF00676">
    <property type="entry name" value="E1_dh"/>
    <property type="match status" value="1"/>
</dbReference>
<comment type="catalytic activity">
    <reaction evidence="4">
        <text>N(6)-[(R)-lipoyl]-L-lysyl-[protein] + 3-methyl-2-oxobutanoate + H(+) = N(6)-[(R)-S(8)-2-methylpropanoyldihydrolipoyl]-L-lysyl-[protein] + CO2</text>
        <dbReference type="Rhea" id="RHEA:13457"/>
        <dbReference type="Rhea" id="RHEA-COMP:10474"/>
        <dbReference type="Rhea" id="RHEA-COMP:10497"/>
        <dbReference type="ChEBI" id="CHEBI:11851"/>
        <dbReference type="ChEBI" id="CHEBI:15378"/>
        <dbReference type="ChEBI" id="CHEBI:16526"/>
        <dbReference type="ChEBI" id="CHEBI:83099"/>
        <dbReference type="ChEBI" id="CHEBI:83142"/>
        <dbReference type="EC" id="1.2.4.4"/>
    </reaction>
</comment>
<evidence type="ECO:0000313" key="7">
    <source>
        <dbReference type="EMBL" id="MEK9501089.1"/>
    </source>
</evidence>
<evidence type="ECO:0000256" key="4">
    <source>
        <dbReference type="RuleBase" id="RU365014"/>
    </source>
</evidence>
<comment type="cofactor">
    <cofactor evidence="1 4">
        <name>thiamine diphosphate</name>
        <dbReference type="ChEBI" id="CHEBI:58937"/>
    </cofactor>
</comment>
<keyword evidence="8" id="KW-1185">Reference proteome</keyword>
<dbReference type="RefSeq" id="WP_405286779.1">
    <property type="nucleotide sequence ID" value="NZ_JBBHLI010000004.1"/>
</dbReference>
<accession>A0ABU9E8P0</accession>
<evidence type="ECO:0000256" key="1">
    <source>
        <dbReference type="ARBA" id="ARBA00001964"/>
    </source>
</evidence>
<feature type="domain" description="Dehydrogenase E1 component" evidence="6">
    <location>
        <begin position="71"/>
        <end position="231"/>
    </location>
</feature>
<reference evidence="7 8" key="1">
    <citation type="submission" date="2024-02" db="EMBL/GenBank/DDBJ databases">
        <title>A novel Gemmatimonadota bacterium.</title>
        <authorList>
            <person name="Du Z.-J."/>
            <person name="Ye Y.-Q."/>
        </authorList>
    </citation>
    <scope>NUCLEOTIDE SEQUENCE [LARGE SCALE GENOMIC DNA]</scope>
    <source>
        <strain evidence="7 8">DH-20</strain>
    </source>
</reference>
<proteinExistence type="inferred from homology"/>
<evidence type="ECO:0000256" key="2">
    <source>
        <dbReference type="ARBA" id="ARBA00023002"/>
    </source>
</evidence>
<evidence type="ECO:0000313" key="8">
    <source>
        <dbReference type="Proteomes" id="UP001484239"/>
    </source>
</evidence>
<dbReference type="PANTHER" id="PTHR43380">
    <property type="entry name" value="2-OXOISOVALERATE DEHYDROGENASE SUBUNIT ALPHA, MITOCHONDRIAL"/>
    <property type="match status" value="1"/>
</dbReference>
<dbReference type="EC" id="1.2.4.4" evidence="4"/>
<keyword evidence="3 4" id="KW-0786">Thiamine pyrophosphate</keyword>
<dbReference type="InterPro" id="IPR050771">
    <property type="entry name" value="Alpha-ketoacid_DH_E1_comp"/>
</dbReference>
<comment type="caution">
    <text evidence="7">The sequence shown here is derived from an EMBL/GenBank/DDBJ whole genome shotgun (WGS) entry which is preliminary data.</text>
</comment>
<feature type="compositionally biased region" description="Low complexity" evidence="5">
    <location>
        <begin position="262"/>
        <end position="274"/>
    </location>
</feature>
<dbReference type="EMBL" id="JBBHLI010000004">
    <property type="protein sequence ID" value="MEK9501089.1"/>
    <property type="molecule type" value="Genomic_DNA"/>
</dbReference>
<comment type="similarity">
    <text evidence="4">Belongs to the BCKDHA family.</text>
</comment>
<organism evidence="7 8">
    <name type="scientific">Gaopeijia maritima</name>
    <dbReference type="NCBI Taxonomy" id="3119007"/>
    <lineage>
        <taxon>Bacteria</taxon>
        <taxon>Pseudomonadati</taxon>
        <taxon>Gemmatimonadota</taxon>
        <taxon>Longimicrobiia</taxon>
        <taxon>Gaopeijiales</taxon>
        <taxon>Gaopeijiaceae</taxon>
        <taxon>Gaopeijia</taxon>
    </lineage>
</organism>
<evidence type="ECO:0000256" key="5">
    <source>
        <dbReference type="SAM" id="MobiDB-lite"/>
    </source>
</evidence>
<protein>
    <recommendedName>
        <fullName evidence="4">2-oxoisovalerate dehydrogenase subunit alpha</fullName>
        <ecNumber evidence="4">1.2.4.4</ecNumber>
    </recommendedName>
    <alternativeName>
        <fullName evidence="4">Branched-chain alpha-keto acid dehydrogenase E1 component alpha chain</fullName>
    </alternativeName>
</protein>
<sequence>MSEIASVDLLAALLRADALETQLAALRPEGLPDHLRGPLPVSPGVQAALVASRRTDPADVLCLRRASPAAALALGVSAESLAHEAAGSALARAGGRSSGGVPDDPRRGLVAAVDPPGTMMEVMSGVALAFRLTREPRVAILVDDADDAASGYWHEGLNFAGVQEAPLVVVIDASARRPLTAAVPRITVRGPAYGVRGVTVEGDAPHLVLDAIAEAVSRARGGDGTQLVEVVPGTEGDPVDRMVQLDPSLADRLPELRDAAESEAAAAAEAARAAPRPTFDSPRPSPRPAMESVSGV</sequence>
<evidence type="ECO:0000256" key="3">
    <source>
        <dbReference type="ARBA" id="ARBA00023052"/>
    </source>
</evidence>
<comment type="function">
    <text evidence="4">The branched-chain alpha-keto dehydrogenase complex catalyzes the overall conversion of alpha-keto acids to acyl-CoA and CO(2). It contains multiple copies of three enzymatic components: branched-chain alpha-keto acid decarboxylase (E1), lipoamide acyltransferase (E2) and lipoamide dehydrogenase (E3).</text>
</comment>
<keyword evidence="2 4" id="KW-0560">Oxidoreductase</keyword>
<feature type="region of interest" description="Disordered" evidence="5">
    <location>
        <begin position="255"/>
        <end position="296"/>
    </location>
</feature>
<dbReference type="InterPro" id="IPR001017">
    <property type="entry name" value="DH_E1"/>
</dbReference>
<evidence type="ECO:0000259" key="6">
    <source>
        <dbReference type="Pfam" id="PF00676"/>
    </source>
</evidence>
<dbReference type="Proteomes" id="UP001484239">
    <property type="component" value="Unassembled WGS sequence"/>
</dbReference>
<dbReference type="PANTHER" id="PTHR43380:SF1">
    <property type="entry name" value="2-OXOISOVALERATE DEHYDROGENASE SUBUNIT ALPHA, MITOCHONDRIAL"/>
    <property type="match status" value="1"/>
</dbReference>
<dbReference type="Gene3D" id="3.40.50.970">
    <property type="match status" value="1"/>
</dbReference>
<dbReference type="SUPFAM" id="SSF52518">
    <property type="entry name" value="Thiamin diphosphate-binding fold (THDP-binding)"/>
    <property type="match status" value="1"/>
</dbReference>